<organism evidence="2 3">
    <name type="scientific">Coprinopsis marcescibilis</name>
    <name type="common">Agaric fungus</name>
    <name type="synonym">Psathyrella marcescibilis</name>
    <dbReference type="NCBI Taxonomy" id="230819"/>
    <lineage>
        <taxon>Eukaryota</taxon>
        <taxon>Fungi</taxon>
        <taxon>Dikarya</taxon>
        <taxon>Basidiomycota</taxon>
        <taxon>Agaricomycotina</taxon>
        <taxon>Agaricomycetes</taxon>
        <taxon>Agaricomycetidae</taxon>
        <taxon>Agaricales</taxon>
        <taxon>Agaricineae</taxon>
        <taxon>Psathyrellaceae</taxon>
        <taxon>Coprinopsis</taxon>
    </lineage>
</organism>
<feature type="region of interest" description="Disordered" evidence="1">
    <location>
        <begin position="1"/>
        <end position="177"/>
    </location>
</feature>
<evidence type="ECO:0000256" key="1">
    <source>
        <dbReference type="SAM" id="MobiDB-lite"/>
    </source>
</evidence>
<feature type="region of interest" description="Disordered" evidence="1">
    <location>
        <begin position="190"/>
        <end position="214"/>
    </location>
</feature>
<dbReference type="STRING" id="230819.A0A5C3L4D4"/>
<feature type="compositionally biased region" description="Basic residues" evidence="1">
    <location>
        <begin position="506"/>
        <end position="519"/>
    </location>
</feature>
<accession>A0A5C3L4D4</accession>
<dbReference type="EMBL" id="ML210168">
    <property type="protein sequence ID" value="TFK27006.1"/>
    <property type="molecule type" value="Genomic_DNA"/>
</dbReference>
<feature type="compositionally biased region" description="Basic and acidic residues" evidence="1">
    <location>
        <begin position="39"/>
        <end position="72"/>
    </location>
</feature>
<dbReference type="AlphaFoldDB" id="A0A5C3L4D4"/>
<feature type="compositionally biased region" description="Polar residues" evidence="1">
    <location>
        <begin position="200"/>
        <end position="212"/>
    </location>
</feature>
<feature type="compositionally biased region" description="Basic and acidic residues" evidence="1">
    <location>
        <begin position="137"/>
        <end position="164"/>
    </location>
</feature>
<dbReference type="Pfam" id="PF15496">
    <property type="entry name" value="DUF4646"/>
    <property type="match status" value="1"/>
</dbReference>
<evidence type="ECO:0000313" key="3">
    <source>
        <dbReference type="Proteomes" id="UP000307440"/>
    </source>
</evidence>
<feature type="compositionally biased region" description="Polar residues" evidence="1">
    <location>
        <begin position="242"/>
        <end position="251"/>
    </location>
</feature>
<feature type="compositionally biased region" description="Polar residues" evidence="1">
    <location>
        <begin position="1"/>
        <end position="10"/>
    </location>
</feature>
<proteinExistence type="predicted"/>
<sequence length="594" mass="64427">MPTEQVSSPPQGALPANPEFVNSWMRSNPSPAGQAPQTKDGHKEKESKHHRHGSEYDSLQKARDRDSKDRRSSYNASTAPVPFPGAAASTGYPQTQAPQAMYGNPYAPYGEVNAYNPYGAPGGYPDLTQQFGNMDINKPKESKDKGRERKNSERSRKKSTHEPPRAQTTDAYALPPGSVYPMGTNIYGSNAGQAYPPYQVTASHSTNPSPNAYTRDLSYGSNQPPVGYGVPYAASAGARPRANSSIGRSTTPAGPPGHGAGDIYPPGHIAEGYKGPYGPPKSRATTPNPQPAPMAYPQAQPPGHIRPASRVAGKSPHPPNAVSLPGPQLAAPDAFSRSINASLAYHPFKPIKVQDMDDFFTQMSKLSPQLESHDVRNEDWFRFIEDLTLAWSGRLPAAMRPDGTAAKPAVVAAELIQTWNTSFFEARGVEMVLYRGHQRRSGKLYGRVDLGSDDDSESSSSSSPDSDSDDPYPPPRPGQAPFGANNDLAAARRRYYEEKQQTKQRREARRKRNRLRRRNKKYVVYATCIREGGPPRATMATPAPAPPASIMNMHPVASSYPGMYPMGGPMAPPTMIPPGKQQSHGRIPSVGGKY</sequence>
<reference evidence="2 3" key="1">
    <citation type="journal article" date="2019" name="Nat. Ecol. Evol.">
        <title>Megaphylogeny resolves global patterns of mushroom evolution.</title>
        <authorList>
            <person name="Varga T."/>
            <person name="Krizsan K."/>
            <person name="Foldi C."/>
            <person name="Dima B."/>
            <person name="Sanchez-Garcia M."/>
            <person name="Sanchez-Ramirez S."/>
            <person name="Szollosi G.J."/>
            <person name="Szarkandi J.G."/>
            <person name="Papp V."/>
            <person name="Albert L."/>
            <person name="Andreopoulos W."/>
            <person name="Angelini C."/>
            <person name="Antonin V."/>
            <person name="Barry K.W."/>
            <person name="Bougher N.L."/>
            <person name="Buchanan P."/>
            <person name="Buyck B."/>
            <person name="Bense V."/>
            <person name="Catcheside P."/>
            <person name="Chovatia M."/>
            <person name="Cooper J."/>
            <person name="Damon W."/>
            <person name="Desjardin D."/>
            <person name="Finy P."/>
            <person name="Geml J."/>
            <person name="Haridas S."/>
            <person name="Hughes K."/>
            <person name="Justo A."/>
            <person name="Karasinski D."/>
            <person name="Kautmanova I."/>
            <person name="Kiss B."/>
            <person name="Kocsube S."/>
            <person name="Kotiranta H."/>
            <person name="LaButti K.M."/>
            <person name="Lechner B.E."/>
            <person name="Liimatainen K."/>
            <person name="Lipzen A."/>
            <person name="Lukacs Z."/>
            <person name="Mihaltcheva S."/>
            <person name="Morgado L.N."/>
            <person name="Niskanen T."/>
            <person name="Noordeloos M.E."/>
            <person name="Ohm R.A."/>
            <person name="Ortiz-Santana B."/>
            <person name="Ovrebo C."/>
            <person name="Racz N."/>
            <person name="Riley R."/>
            <person name="Savchenko A."/>
            <person name="Shiryaev A."/>
            <person name="Soop K."/>
            <person name="Spirin V."/>
            <person name="Szebenyi C."/>
            <person name="Tomsovsky M."/>
            <person name="Tulloss R.E."/>
            <person name="Uehling J."/>
            <person name="Grigoriev I.V."/>
            <person name="Vagvolgyi C."/>
            <person name="Papp T."/>
            <person name="Martin F.M."/>
            <person name="Miettinen O."/>
            <person name="Hibbett D.S."/>
            <person name="Nagy L.G."/>
        </authorList>
    </citation>
    <scope>NUCLEOTIDE SEQUENCE [LARGE SCALE GENOMIC DNA]</scope>
    <source>
        <strain evidence="2 3">CBS 121175</strain>
    </source>
</reference>
<feature type="region of interest" description="Disordered" evidence="1">
    <location>
        <begin position="239"/>
        <end position="319"/>
    </location>
</feature>
<feature type="compositionally biased region" description="Polar residues" evidence="1">
    <location>
        <begin position="24"/>
        <end position="37"/>
    </location>
</feature>
<keyword evidence="3" id="KW-1185">Reference proteome</keyword>
<dbReference type="OrthoDB" id="3248421at2759"/>
<feature type="compositionally biased region" description="Basic and acidic residues" evidence="1">
    <location>
        <begin position="496"/>
        <end position="505"/>
    </location>
</feature>
<protein>
    <submittedName>
        <fullName evidence="2">Uncharacterized protein</fullName>
    </submittedName>
</protein>
<dbReference type="Proteomes" id="UP000307440">
    <property type="component" value="Unassembled WGS sequence"/>
</dbReference>
<feature type="region of interest" description="Disordered" evidence="1">
    <location>
        <begin position="496"/>
        <end position="519"/>
    </location>
</feature>
<name>A0A5C3L4D4_COPMA</name>
<gene>
    <name evidence="2" type="ORF">FA15DRAFT_666736</name>
</gene>
<dbReference type="InterPro" id="IPR028018">
    <property type="entry name" value="DUF4646"/>
</dbReference>
<feature type="region of interest" description="Disordered" evidence="1">
    <location>
        <begin position="571"/>
        <end position="594"/>
    </location>
</feature>
<feature type="region of interest" description="Disordered" evidence="1">
    <location>
        <begin position="445"/>
        <end position="484"/>
    </location>
</feature>
<evidence type="ECO:0000313" key="2">
    <source>
        <dbReference type="EMBL" id="TFK27006.1"/>
    </source>
</evidence>